<dbReference type="EMBL" id="NQVE01000071">
    <property type="protein sequence ID" value="RAL50068.1"/>
    <property type="molecule type" value="Genomic_DNA"/>
</dbReference>
<comment type="caution">
    <text evidence="2">The sequence shown here is derived from an EMBL/GenBank/DDBJ whole genome shotgun (WGS) entry which is preliminary data.</text>
</comment>
<feature type="compositionally biased region" description="Polar residues" evidence="1">
    <location>
        <begin position="77"/>
        <end position="98"/>
    </location>
</feature>
<dbReference type="Proteomes" id="UP000249390">
    <property type="component" value="Unassembled WGS sequence"/>
</dbReference>
<evidence type="ECO:0000256" key="1">
    <source>
        <dbReference type="SAM" id="MobiDB-lite"/>
    </source>
</evidence>
<feature type="compositionally biased region" description="Low complexity" evidence="1">
    <location>
        <begin position="65"/>
        <end position="76"/>
    </location>
</feature>
<reference evidence="2 3" key="1">
    <citation type="submission" date="2018-06" db="EMBL/GenBank/DDBJ databases">
        <title>The Genome of Cuscuta australis (Dodder) Provides Insight into the Evolution of Plant Parasitism.</title>
        <authorList>
            <person name="Liu H."/>
        </authorList>
    </citation>
    <scope>NUCLEOTIDE SEQUENCE [LARGE SCALE GENOMIC DNA]</scope>
    <source>
        <strain evidence="3">cv. Yunnan</strain>
        <tissue evidence="2">Vines</tissue>
    </source>
</reference>
<proteinExistence type="predicted"/>
<gene>
    <name evidence="2" type="ORF">DM860_017978</name>
</gene>
<organism evidence="2 3">
    <name type="scientific">Cuscuta australis</name>
    <dbReference type="NCBI Taxonomy" id="267555"/>
    <lineage>
        <taxon>Eukaryota</taxon>
        <taxon>Viridiplantae</taxon>
        <taxon>Streptophyta</taxon>
        <taxon>Embryophyta</taxon>
        <taxon>Tracheophyta</taxon>
        <taxon>Spermatophyta</taxon>
        <taxon>Magnoliopsida</taxon>
        <taxon>eudicotyledons</taxon>
        <taxon>Gunneridae</taxon>
        <taxon>Pentapetalae</taxon>
        <taxon>asterids</taxon>
        <taxon>lamiids</taxon>
        <taxon>Solanales</taxon>
        <taxon>Convolvulaceae</taxon>
        <taxon>Cuscuteae</taxon>
        <taxon>Cuscuta</taxon>
        <taxon>Cuscuta subgen. Grammica</taxon>
        <taxon>Cuscuta sect. Cleistogrammica</taxon>
    </lineage>
</organism>
<dbReference type="AlphaFoldDB" id="A0A328DZY7"/>
<protein>
    <submittedName>
        <fullName evidence="2">Uncharacterized protein</fullName>
    </submittedName>
</protein>
<accession>A0A328DZY7</accession>
<evidence type="ECO:0000313" key="2">
    <source>
        <dbReference type="EMBL" id="RAL50068.1"/>
    </source>
</evidence>
<evidence type="ECO:0000313" key="3">
    <source>
        <dbReference type="Proteomes" id="UP000249390"/>
    </source>
</evidence>
<keyword evidence="3" id="KW-1185">Reference proteome</keyword>
<feature type="region of interest" description="Disordered" evidence="1">
    <location>
        <begin position="61"/>
        <end position="119"/>
    </location>
</feature>
<sequence>MANDKGNSSDKNKGKSKFIGGLSTILKSIKEQVALKLQEDTSNPQTPTSSTIPLNFFSNQLDQLTPTSTNPQTSSTHVSQSSEQHIESINQNTSASRTSTKRSNESARGSECVGGPSNEGTYDVYVADGEVVLTENAARVITKSFHLRLDPEGSTWAGVSDETLSFYWEEFKKHCRWPSGLLEDAVYNEWLDRAAERYRNMTSNIRTGSVAWRPHDDIMKAWEKTKKHDEVTFIDEKSREVARHMMRWSKSHNGIMFKHPRSCTMLQLMDMMLKNVSLV</sequence>
<name>A0A328DZY7_9ASTE</name>